<keyword evidence="1" id="KW-0812">Transmembrane</keyword>
<proteinExistence type="predicted"/>
<sequence>MNAPSLLASGWDDFVTNWRGTAEFLYFLAQVLVLAGIGLAYATYRTAKASARQRNTLDKISTYRNPRIEQSLHRAIAVVRSGALTADEPLNKLRPSDQRAIVFLLNEWDELALYVKYGVMDEDLLYDNYAPLAIEMWSGLRPVMKEQQALDGRSWIAFDWLAVRWKIRADSLKAGKRNELLREVQAKLNRLV</sequence>
<evidence type="ECO:0000313" key="2">
    <source>
        <dbReference type="EMBL" id="MCS0659597.1"/>
    </source>
</evidence>
<evidence type="ECO:0000313" key="3">
    <source>
        <dbReference type="Proteomes" id="UP001204621"/>
    </source>
</evidence>
<dbReference type="EMBL" id="JANUGU010000005">
    <property type="protein sequence ID" value="MCS0659597.1"/>
    <property type="molecule type" value="Genomic_DNA"/>
</dbReference>
<reference evidence="2 3" key="1">
    <citation type="submission" date="2022-08" db="EMBL/GenBank/DDBJ databases">
        <title>Reclassification of Massilia species as members of the genera Telluria, Duganella, Pseudoduganella, Mokoshia gen. nov. and Zemynaea gen. nov. using orthogonal and non-orthogonal genome-based approaches.</title>
        <authorList>
            <person name="Bowman J.P."/>
        </authorList>
    </citation>
    <scope>NUCLEOTIDE SEQUENCE [LARGE SCALE GENOMIC DNA]</scope>
    <source>
        <strain evidence="2 3">JCM 31606</strain>
    </source>
</reference>
<dbReference type="RefSeq" id="WP_258812784.1">
    <property type="nucleotide sequence ID" value="NZ_JANUGU010000005.1"/>
</dbReference>
<organism evidence="2 3">
    <name type="scientific">Massilia terrae</name>
    <dbReference type="NCBI Taxonomy" id="1811224"/>
    <lineage>
        <taxon>Bacteria</taxon>
        <taxon>Pseudomonadati</taxon>
        <taxon>Pseudomonadota</taxon>
        <taxon>Betaproteobacteria</taxon>
        <taxon>Burkholderiales</taxon>
        <taxon>Oxalobacteraceae</taxon>
        <taxon>Telluria group</taxon>
        <taxon>Massilia</taxon>
    </lineage>
</organism>
<dbReference type="InterPro" id="IPR031876">
    <property type="entry name" value="DUF4760"/>
</dbReference>
<feature type="transmembrane region" description="Helical" evidence="1">
    <location>
        <begin position="24"/>
        <end position="44"/>
    </location>
</feature>
<keyword evidence="1" id="KW-0472">Membrane</keyword>
<protein>
    <submittedName>
        <fullName evidence="2">DUF4760 domain-containing protein</fullName>
    </submittedName>
</protein>
<dbReference type="Proteomes" id="UP001204621">
    <property type="component" value="Unassembled WGS sequence"/>
</dbReference>
<comment type="caution">
    <text evidence="2">The sequence shown here is derived from an EMBL/GenBank/DDBJ whole genome shotgun (WGS) entry which is preliminary data.</text>
</comment>
<dbReference type="Pfam" id="PF15956">
    <property type="entry name" value="DUF4760"/>
    <property type="match status" value="1"/>
</dbReference>
<keyword evidence="1" id="KW-1133">Transmembrane helix</keyword>
<evidence type="ECO:0000256" key="1">
    <source>
        <dbReference type="SAM" id="Phobius"/>
    </source>
</evidence>
<gene>
    <name evidence="2" type="ORF">NX778_16125</name>
</gene>
<name>A0ABT2D075_9BURK</name>
<accession>A0ABT2D075</accession>
<keyword evidence="3" id="KW-1185">Reference proteome</keyword>